<gene>
    <name evidence="2" type="ORF">CK203_022439</name>
</gene>
<evidence type="ECO:0000313" key="2">
    <source>
        <dbReference type="EMBL" id="RVW93273.1"/>
    </source>
</evidence>
<evidence type="ECO:0000313" key="3">
    <source>
        <dbReference type="Proteomes" id="UP000288805"/>
    </source>
</evidence>
<evidence type="ECO:0008006" key="4">
    <source>
        <dbReference type="Google" id="ProtNLM"/>
    </source>
</evidence>
<evidence type="ECO:0000256" key="1">
    <source>
        <dbReference type="SAM" id="SignalP"/>
    </source>
</evidence>
<proteinExistence type="predicted"/>
<dbReference type="EMBL" id="QGNW01000130">
    <property type="protein sequence ID" value="RVW93273.1"/>
    <property type="molecule type" value="Genomic_DNA"/>
</dbReference>
<protein>
    <recommendedName>
        <fullName evidence="4">Secreted protein</fullName>
    </recommendedName>
</protein>
<organism evidence="2 3">
    <name type="scientific">Vitis vinifera</name>
    <name type="common">Grape</name>
    <dbReference type="NCBI Taxonomy" id="29760"/>
    <lineage>
        <taxon>Eukaryota</taxon>
        <taxon>Viridiplantae</taxon>
        <taxon>Streptophyta</taxon>
        <taxon>Embryophyta</taxon>
        <taxon>Tracheophyta</taxon>
        <taxon>Spermatophyta</taxon>
        <taxon>Magnoliopsida</taxon>
        <taxon>eudicotyledons</taxon>
        <taxon>Gunneridae</taxon>
        <taxon>Pentapetalae</taxon>
        <taxon>rosids</taxon>
        <taxon>Vitales</taxon>
        <taxon>Vitaceae</taxon>
        <taxon>Viteae</taxon>
        <taxon>Vitis</taxon>
    </lineage>
</organism>
<name>A0A438I975_VITVI</name>
<feature type="signal peptide" evidence="1">
    <location>
        <begin position="1"/>
        <end position="21"/>
    </location>
</feature>
<keyword evidence="1" id="KW-0732">Signal</keyword>
<reference evidence="2 3" key="1">
    <citation type="journal article" date="2018" name="PLoS Genet.">
        <title>Population sequencing reveals clonal diversity and ancestral inbreeding in the grapevine cultivar Chardonnay.</title>
        <authorList>
            <person name="Roach M.J."/>
            <person name="Johnson D.L."/>
            <person name="Bohlmann J."/>
            <person name="van Vuuren H.J."/>
            <person name="Jones S.J."/>
            <person name="Pretorius I.S."/>
            <person name="Schmidt S.A."/>
            <person name="Borneman A.R."/>
        </authorList>
    </citation>
    <scope>NUCLEOTIDE SEQUENCE [LARGE SCALE GENOMIC DNA]</scope>
    <source>
        <strain evidence="3">cv. Chardonnay</strain>
        <tissue evidence="2">Leaf</tissue>
    </source>
</reference>
<dbReference type="Proteomes" id="UP000288805">
    <property type="component" value="Unassembled WGS sequence"/>
</dbReference>
<accession>A0A438I975</accession>
<comment type="caution">
    <text evidence="2">The sequence shown here is derived from an EMBL/GenBank/DDBJ whole genome shotgun (WGS) entry which is preliminary data.</text>
</comment>
<dbReference type="AlphaFoldDB" id="A0A438I975"/>
<feature type="chain" id="PRO_5019299876" description="Secreted protein" evidence="1">
    <location>
        <begin position="22"/>
        <end position="199"/>
    </location>
</feature>
<sequence length="199" mass="21845">MSFVHSWSSACFASMVLQVEASATERLVCTGIGNNMASLMEREATMPAKASARPFSTQGTPAGWIAPDVLLLGIAGGALPRILMIGRLHRLTKSTILLRLVPCVGWAFRSILARSQPLLGLSWTIWVGTRFQIRSILWPIVAFFRLSLVCAECCEGVGQLERPPGGLGNRGGASRRHFEELRPLVPYLNIRFLRPPMLC</sequence>